<sequence length="101" mass="11056">MSNISAPDWKTAGSKLSDWSLFDEVFVSCETQVIKPDLGFYTHVISRANTDPKTTVFINDRQGNVLPTQSLGLHGIGSKGLEDMKCQLKEICRISGTPAVI</sequence>
<proteinExistence type="predicted"/>
<dbReference type="OrthoDB" id="2012566at2759"/>
<dbReference type="InterPro" id="IPR036412">
    <property type="entry name" value="HAD-like_sf"/>
</dbReference>
<reference evidence="1" key="1">
    <citation type="submission" date="2021-01" db="EMBL/GenBank/DDBJ databases">
        <authorList>
            <consortium name="Aspergillus puulaauensis MK2 genome sequencing consortium"/>
            <person name="Kazuki M."/>
            <person name="Futagami T."/>
        </authorList>
    </citation>
    <scope>NUCLEOTIDE SEQUENCE</scope>
    <source>
        <strain evidence="1">MK2</strain>
    </source>
</reference>
<gene>
    <name evidence="1" type="ORF">APUU_11989S</name>
</gene>
<dbReference type="PANTHER" id="PTHR43611:SF3">
    <property type="entry name" value="FLAVIN MONONUCLEOTIDE HYDROLASE 1, CHLOROPLATIC"/>
    <property type="match status" value="1"/>
</dbReference>
<dbReference type="GeneID" id="64969166"/>
<dbReference type="RefSeq" id="XP_041551355.1">
    <property type="nucleotide sequence ID" value="XM_041698139.1"/>
</dbReference>
<dbReference type="SUPFAM" id="SSF56784">
    <property type="entry name" value="HAD-like"/>
    <property type="match status" value="1"/>
</dbReference>
<name>A0A7R7XDA4_9EURO</name>
<dbReference type="Gene3D" id="3.40.50.1000">
    <property type="entry name" value="HAD superfamily/HAD-like"/>
    <property type="match status" value="1"/>
</dbReference>
<keyword evidence="2" id="KW-1185">Reference proteome</keyword>
<dbReference type="KEGG" id="apuu:APUU_11989S"/>
<evidence type="ECO:0000313" key="1">
    <source>
        <dbReference type="EMBL" id="BCS19161.1"/>
    </source>
</evidence>
<accession>A0A7R7XDA4</accession>
<dbReference type="InterPro" id="IPR023214">
    <property type="entry name" value="HAD_sf"/>
</dbReference>
<dbReference type="PANTHER" id="PTHR43611">
    <property type="entry name" value="ALPHA-D-GLUCOSE 1-PHOSPHATE PHOSPHATASE"/>
    <property type="match status" value="1"/>
</dbReference>
<reference evidence="1" key="2">
    <citation type="submission" date="2021-02" db="EMBL/GenBank/DDBJ databases">
        <title>Aspergillus puulaauensis MK2 genome sequence.</title>
        <authorList>
            <person name="Futagami T."/>
            <person name="Mori K."/>
            <person name="Kadooka C."/>
            <person name="Tanaka T."/>
        </authorList>
    </citation>
    <scope>NUCLEOTIDE SEQUENCE</scope>
    <source>
        <strain evidence="1">MK2</strain>
    </source>
</reference>
<dbReference type="Proteomes" id="UP000654913">
    <property type="component" value="Chromosome 1"/>
</dbReference>
<dbReference type="EMBL" id="AP024443">
    <property type="protein sequence ID" value="BCS19161.1"/>
    <property type="molecule type" value="Genomic_DNA"/>
</dbReference>
<organism evidence="1 2">
    <name type="scientific">Aspergillus puulaauensis</name>
    <dbReference type="NCBI Taxonomy" id="1220207"/>
    <lineage>
        <taxon>Eukaryota</taxon>
        <taxon>Fungi</taxon>
        <taxon>Dikarya</taxon>
        <taxon>Ascomycota</taxon>
        <taxon>Pezizomycotina</taxon>
        <taxon>Eurotiomycetes</taxon>
        <taxon>Eurotiomycetidae</taxon>
        <taxon>Eurotiales</taxon>
        <taxon>Aspergillaceae</taxon>
        <taxon>Aspergillus</taxon>
    </lineage>
</organism>
<protein>
    <submittedName>
        <fullName evidence="1">Uncharacterized protein</fullName>
    </submittedName>
</protein>
<dbReference type="AlphaFoldDB" id="A0A7R7XDA4"/>
<evidence type="ECO:0000313" key="2">
    <source>
        <dbReference type="Proteomes" id="UP000654913"/>
    </source>
</evidence>